<reference evidence="2" key="1">
    <citation type="journal article" date="2017" name="Nature">
        <title>The sunflower genome provides insights into oil metabolism, flowering and Asterid evolution.</title>
        <authorList>
            <person name="Badouin H."/>
            <person name="Gouzy J."/>
            <person name="Grassa C.J."/>
            <person name="Murat F."/>
            <person name="Staton S.E."/>
            <person name="Cottret L."/>
            <person name="Lelandais-Briere C."/>
            <person name="Owens G.L."/>
            <person name="Carrere S."/>
            <person name="Mayjonade B."/>
            <person name="Legrand L."/>
            <person name="Gill N."/>
            <person name="Kane N.C."/>
            <person name="Bowers J.E."/>
            <person name="Hubner S."/>
            <person name="Bellec A."/>
            <person name="Berard A."/>
            <person name="Berges H."/>
            <person name="Blanchet N."/>
            <person name="Boniface M.C."/>
            <person name="Brunel D."/>
            <person name="Catrice O."/>
            <person name="Chaidir N."/>
            <person name="Claudel C."/>
            <person name="Donnadieu C."/>
            <person name="Faraut T."/>
            <person name="Fievet G."/>
            <person name="Helmstetter N."/>
            <person name="King M."/>
            <person name="Knapp S.J."/>
            <person name="Lai Z."/>
            <person name="Le Paslier M.C."/>
            <person name="Lippi Y."/>
            <person name="Lorenzon L."/>
            <person name="Mandel J.R."/>
            <person name="Marage G."/>
            <person name="Marchand G."/>
            <person name="Marquand E."/>
            <person name="Bret-Mestries E."/>
            <person name="Morien E."/>
            <person name="Nambeesan S."/>
            <person name="Nguyen T."/>
            <person name="Pegot-Espagnet P."/>
            <person name="Pouilly N."/>
            <person name="Raftis F."/>
            <person name="Sallet E."/>
            <person name="Schiex T."/>
            <person name="Thomas J."/>
            <person name="Vandecasteele C."/>
            <person name="Vares D."/>
            <person name="Vear F."/>
            <person name="Vautrin S."/>
            <person name="Crespi M."/>
            <person name="Mangin B."/>
            <person name="Burke J.M."/>
            <person name="Salse J."/>
            <person name="Munos S."/>
            <person name="Vincourt P."/>
            <person name="Rieseberg L.H."/>
            <person name="Langlade N.B."/>
        </authorList>
    </citation>
    <scope>NUCLEOTIDE SEQUENCE</scope>
    <source>
        <tissue evidence="2">Leaves</tissue>
    </source>
</reference>
<dbReference type="CDD" id="cd01647">
    <property type="entry name" value="RT_LTR"/>
    <property type="match status" value="1"/>
</dbReference>
<dbReference type="InterPro" id="IPR043502">
    <property type="entry name" value="DNA/RNA_pol_sf"/>
</dbReference>
<comment type="caution">
    <text evidence="2">The sequence shown here is derived from an EMBL/GenBank/DDBJ whole genome shotgun (WGS) entry which is preliminary data.</text>
</comment>
<protein>
    <submittedName>
        <fullName evidence="2">Nucleotidyltransferase, Ribonuclease H</fullName>
        <ecNumber evidence="2">2.7.7.-</ecNumber>
        <ecNumber evidence="2">3.1.26.4</ecNumber>
    </submittedName>
</protein>
<sequence length="370" mass="42242">MKVGVANGIPLMCDKMCTDFQWQMQGLWFKADVLVIPLDSYDMVLGVQWLLPLGDIVWNFKELKMQFKVDDEVYQLKGSNTNKNTLCSMEIMNELLSDEHQLVQGQLFSLQMEGTEGLFQHKTIINDAGQQATIDILLDSFSDVFQVPSSLSPSRPYDHKILLKDESTVINLKSYRYQMAQKDVIEAMTKELLDTGVIRGSTSPFAAPVVLVKKKDGSWRMCIDYRRLNEATIKNSYPIPLIEELLDELGGASIFSKLDLRSGYHQIRMCPADVHKTTFRTHEGHFESLVMPFGLTNAPATFQALMNHTFKPLLRKSVLVFFDDILVFSKTLDQHLVHLKEVLELFRQNLLAEIIFKSYAKSNLLLIPQL</sequence>
<organism evidence="2 3">
    <name type="scientific">Helianthus annuus</name>
    <name type="common">Common sunflower</name>
    <dbReference type="NCBI Taxonomy" id="4232"/>
    <lineage>
        <taxon>Eukaryota</taxon>
        <taxon>Viridiplantae</taxon>
        <taxon>Streptophyta</taxon>
        <taxon>Embryophyta</taxon>
        <taxon>Tracheophyta</taxon>
        <taxon>Spermatophyta</taxon>
        <taxon>Magnoliopsida</taxon>
        <taxon>eudicotyledons</taxon>
        <taxon>Gunneridae</taxon>
        <taxon>Pentapetalae</taxon>
        <taxon>asterids</taxon>
        <taxon>campanulids</taxon>
        <taxon>Asterales</taxon>
        <taxon>Asteraceae</taxon>
        <taxon>Asteroideae</taxon>
        <taxon>Heliantheae alliance</taxon>
        <taxon>Heliantheae</taxon>
        <taxon>Helianthus</taxon>
    </lineage>
</organism>
<gene>
    <name evidence="2" type="ORF">HanXRQr2_Chr14g0634711</name>
</gene>
<evidence type="ECO:0000313" key="2">
    <source>
        <dbReference type="EMBL" id="KAF5768293.1"/>
    </source>
</evidence>
<dbReference type="EC" id="3.1.26.4" evidence="2"/>
<dbReference type="Proteomes" id="UP000215914">
    <property type="component" value="Unassembled WGS sequence"/>
</dbReference>
<dbReference type="GO" id="GO:0004523">
    <property type="term" value="F:RNA-DNA hybrid ribonuclease activity"/>
    <property type="evidence" value="ECO:0007669"/>
    <property type="project" value="UniProtKB-EC"/>
</dbReference>
<proteinExistence type="predicted"/>
<dbReference type="AlphaFoldDB" id="A0A9K3E8T7"/>
<keyword evidence="2" id="KW-0378">Hydrolase</keyword>
<dbReference type="CDD" id="cd00303">
    <property type="entry name" value="retropepsin_like"/>
    <property type="match status" value="1"/>
</dbReference>
<dbReference type="InterPro" id="IPR000477">
    <property type="entry name" value="RT_dom"/>
</dbReference>
<dbReference type="PANTHER" id="PTHR24559:SF450">
    <property type="entry name" value="RNA-DIRECTED DNA POLYMERASE HOMOLOG"/>
    <property type="match status" value="1"/>
</dbReference>
<evidence type="ECO:0000313" key="3">
    <source>
        <dbReference type="Proteomes" id="UP000215914"/>
    </source>
</evidence>
<dbReference type="PROSITE" id="PS50878">
    <property type="entry name" value="RT_POL"/>
    <property type="match status" value="1"/>
</dbReference>
<dbReference type="PANTHER" id="PTHR24559">
    <property type="entry name" value="TRANSPOSON TY3-I GAG-POL POLYPROTEIN"/>
    <property type="match status" value="1"/>
</dbReference>
<dbReference type="Gene3D" id="3.10.10.10">
    <property type="entry name" value="HIV Type 1 Reverse Transcriptase, subunit A, domain 1"/>
    <property type="match status" value="1"/>
</dbReference>
<reference evidence="2" key="2">
    <citation type="submission" date="2020-06" db="EMBL/GenBank/DDBJ databases">
        <title>Helianthus annuus Genome sequencing and assembly Release 2.</title>
        <authorList>
            <person name="Gouzy J."/>
            <person name="Langlade N."/>
            <person name="Munos S."/>
        </authorList>
    </citation>
    <scope>NUCLEOTIDE SEQUENCE</scope>
    <source>
        <tissue evidence="2">Leaves</tissue>
    </source>
</reference>
<keyword evidence="2" id="KW-0808">Transferase</keyword>
<dbReference type="Pfam" id="PF00078">
    <property type="entry name" value="RVT_1"/>
    <property type="match status" value="1"/>
</dbReference>
<keyword evidence="3" id="KW-1185">Reference proteome</keyword>
<dbReference type="EC" id="2.7.7.-" evidence="2"/>
<name>A0A9K3E8T7_HELAN</name>
<dbReference type="Gramene" id="mRNA:HanXRQr2_Chr14g0634711">
    <property type="protein sequence ID" value="CDS:HanXRQr2_Chr14g0634711.1"/>
    <property type="gene ID" value="HanXRQr2_Chr14g0634711"/>
</dbReference>
<accession>A0A9K3E8T7</accession>
<dbReference type="GO" id="GO:0016779">
    <property type="term" value="F:nucleotidyltransferase activity"/>
    <property type="evidence" value="ECO:0007669"/>
    <property type="project" value="UniProtKB-KW"/>
</dbReference>
<feature type="domain" description="Reverse transcriptase" evidence="1">
    <location>
        <begin position="193"/>
        <end position="370"/>
    </location>
</feature>
<evidence type="ECO:0000259" key="1">
    <source>
        <dbReference type="PROSITE" id="PS50878"/>
    </source>
</evidence>
<keyword evidence="2" id="KW-0548">Nucleotidyltransferase</keyword>
<dbReference type="SUPFAM" id="SSF56672">
    <property type="entry name" value="DNA/RNA polymerases"/>
    <property type="match status" value="1"/>
</dbReference>
<dbReference type="EMBL" id="MNCJ02000329">
    <property type="protein sequence ID" value="KAF5768293.1"/>
    <property type="molecule type" value="Genomic_DNA"/>
</dbReference>
<dbReference type="InterPro" id="IPR043128">
    <property type="entry name" value="Rev_trsase/Diguanyl_cyclase"/>
</dbReference>
<dbReference type="InterPro" id="IPR053134">
    <property type="entry name" value="RNA-dir_DNA_polymerase"/>
</dbReference>
<dbReference type="Gene3D" id="3.30.70.270">
    <property type="match status" value="1"/>
</dbReference>